<keyword evidence="6 8" id="KW-0472">Membrane</keyword>
<evidence type="ECO:0000256" key="2">
    <source>
        <dbReference type="ARBA" id="ARBA00007430"/>
    </source>
</evidence>
<feature type="region of interest" description="Disordered" evidence="7">
    <location>
        <begin position="1"/>
        <end position="25"/>
    </location>
</feature>
<dbReference type="EMBL" id="JAFBBK010000001">
    <property type="protein sequence ID" value="MBM7417282.1"/>
    <property type="molecule type" value="Genomic_DNA"/>
</dbReference>
<dbReference type="RefSeq" id="WP_204869912.1">
    <property type="nucleotide sequence ID" value="NZ_JAFBBK010000001.1"/>
</dbReference>
<keyword evidence="10" id="KW-1185">Reference proteome</keyword>
<feature type="transmembrane region" description="Helical" evidence="8">
    <location>
        <begin position="238"/>
        <end position="263"/>
    </location>
</feature>
<evidence type="ECO:0000256" key="6">
    <source>
        <dbReference type="ARBA" id="ARBA00023136"/>
    </source>
</evidence>
<comment type="caution">
    <text evidence="9">The sequence shown here is derived from an EMBL/GenBank/DDBJ whole genome shotgun (WGS) entry which is preliminary data.</text>
</comment>
<reference evidence="9 10" key="1">
    <citation type="submission" date="2021-01" db="EMBL/GenBank/DDBJ databases">
        <title>Genomics of switchgrass bacterial isolates.</title>
        <authorList>
            <person name="Shade A."/>
        </authorList>
    </citation>
    <scope>NUCLEOTIDE SEQUENCE [LARGE SCALE GENOMIC DNA]</scope>
    <source>
        <strain evidence="9 10">PvP111</strain>
    </source>
</reference>
<dbReference type="PANTHER" id="PTHR30250">
    <property type="entry name" value="PST FAMILY PREDICTED COLANIC ACID TRANSPORTER"/>
    <property type="match status" value="1"/>
</dbReference>
<feature type="transmembrane region" description="Helical" evidence="8">
    <location>
        <begin position="106"/>
        <end position="125"/>
    </location>
</feature>
<proteinExistence type="inferred from homology"/>
<feature type="transmembrane region" description="Helical" evidence="8">
    <location>
        <begin position="131"/>
        <end position="148"/>
    </location>
</feature>
<dbReference type="InterPro" id="IPR002797">
    <property type="entry name" value="Polysacc_synth"/>
</dbReference>
<feature type="transmembrane region" description="Helical" evidence="8">
    <location>
        <begin position="346"/>
        <end position="364"/>
    </location>
</feature>
<evidence type="ECO:0000256" key="1">
    <source>
        <dbReference type="ARBA" id="ARBA00004651"/>
    </source>
</evidence>
<feature type="transmembrane region" description="Helical" evidence="8">
    <location>
        <begin position="371"/>
        <end position="390"/>
    </location>
</feature>
<evidence type="ECO:0000256" key="4">
    <source>
        <dbReference type="ARBA" id="ARBA00022692"/>
    </source>
</evidence>
<comment type="similarity">
    <text evidence="2">Belongs to the polysaccharide synthase family.</text>
</comment>
<comment type="subcellular location">
    <subcellularLocation>
        <location evidence="1">Cell membrane</location>
        <topology evidence="1">Multi-pass membrane protein</topology>
    </subcellularLocation>
</comment>
<evidence type="ECO:0000256" key="7">
    <source>
        <dbReference type="SAM" id="MobiDB-lite"/>
    </source>
</evidence>
<feature type="transmembrane region" description="Helical" evidence="8">
    <location>
        <begin position="43"/>
        <end position="61"/>
    </location>
</feature>
<evidence type="ECO:0000313" key="9">
    <source>
        <dbReference type="EMBL" id="MBM7417282.1"/>
    </source>
</evidence>
<evidence type="ECO:0000256" key="5">
    <source>
        <dbReference type="ARBA" id="ARBA00022989"/>
    </source>
</evidence>
<dbReference type="Pfam" id="PF01943">
    <property type="entry name" value="Polysacc_synt"/>
    <property type="match status" value="1"/>
</dbReference>
<feature type="transmembrane region" description="Helical" evidence="8">
    <location>
        <begin position="160"/>
        <end position="182"/>
    </location>
</feature>
<dbReference type="PANTHER" id="PTHR30250:SF10">
    <property type="entry name" value="LIPOPOLYSACCHARIDE BIOSYNTHESIS PROTEIN WZXC"/>
    <property type="match status" value="1"/>
</dbReference>
<dbReference type="Proteomes" id="UP000703038">
    <property type="component" value="Unassembled WGS sequence"/>
</dbReference>
<dbReference type="InterPro" id="IPR050833">
    <property type="entry name" value="Poly_Biosynth_Transport"/>
</dbReference>
<feature type="transmembrane region" description="Helical" evidence="8">
    <location>
        <begin position="67"/>
        <end position="94"/>
    </location>
</feature>
<gene>
    <name evidence="9" type="ORF">JOE42_004015</name>
</gene>
<feature type="transmembrane region" description="Helical" evidence="8">
    <location>
        <begin position="301"/>
        <end position="326"/>
    </location>
</feature>
<keyword evidence="4 8" id="KW-0812">Transmembrane</keyword>
<protein>
    <submittedName>
        <fullName evidence="9">O-antigen/teichoic acid export membrane protein</fullName>
    </submittedName>
</protein>
<name>A0ABS2KZB7_9NOCA</name>
<feature type="transmembrane region" description="Helical" evidence="8">
    <location>
        <begin position="188"/>
        <end position="211"/>
    </location>
</feature>
<keyword evidence="3" id="KW-1003">Cell membrane</keyword>
<feature type="transmembrane region" description="Helical" evidence="8">
    <location>
        <begin position="396"/>
        <end position="415"/>
    </location>
</feature>
<keyword evidence="5 8" id="KW-1133">Transmembrane helix</keyword>
<organism evidence="9 10">
    <name type="scientific">Rhodococcoides corynebacterioides</name>
    <dbReference type="NCBI Taxonomy" id="53972"/>
    <lineage>
        <taxon>Bacteria</taxon>
        <taxon>Bacillati</taxon>
        <taxon>Actinomycetota</taxon>
        <taxon>Actinomycetes</taxon>
        <taxon>Mycobacteriales</taxon>
        <taxon>Nocardiaceae</taxon>
        <taxon>Rhodococcoides</taxon>
    </lineage>
</organism>
<accession>A0ABS2KZB7</accession>
<evidence type="ECO:0000256" key="3">
    <source>
        <dbReference type="ARBA" id="ARBA00022475"/>
    </source>
</evidence>
<evidence type="ECO:0000256" key="8">
    <source>
        <dbReference type="SAM" id="Phobius"/>
    </source>
</evidence>
<sequence length="461" mass="48964">MVGELTRGGSRGGPTTEPPKHRRGSLHKLSAVRDIAFVSFGKYGQYLVTIVTLPLTARILGTEGLGLLAIAMSAYFIGSLLVDFGITTFLAAMANDENLNQLRGNYLALRATVLAVMGTGLLASLLVGAHVHLHMILLGLFAGGFASFGDDWVLVAQARFGIGVVYQGIGRVLYLVLLVTLLPMFPSAAVAMLCLLASSVVSVALTWRLTIREFGPPSKPKDVTAMVRMGVPVLTSRLLITSYGQGAATFYSVALSAASLGIFSASDRLIRAFQSLLDAIGYGLLPRLARGREDHFWQNALRGLTACVGVAVVATVGLWVSAPLLISLVFGDQFSSAVDIMRVQVFILPFTAITSFVTTAILPVRQDTKGVLIGAVIGTVFAAGALATALSTASVWALVYGTLTCEVAVAAWYLLRVRMLHRRNDDALRAESEAPTVPMAVVASDAPTVPLAVRRFREASR</sequence>
<evidence type="ECO:0000313" key="10">
    <source>
        <dbReference type="Proteomes" id="UP000703038"/>
    </source>
</evidence>